<dbReference type="InterPro" id="IPR025449">
    <property type="entry name" value="JetB"/>
</dbReference>
<sequence length="202" mass="23855">MSTYDLDSDALTGQQQQQKSAVQIKLLKAPIYRAKHKDLWQWLERDQMSIRAYFQQLGLTLLIDDNEGYAYLKQQDFDEQDDIELPRLITRRSMTFHQTLLLVLLRKRLAEHDSEESESRLIVERSDVYQWLQSFYPEVSNEVKQRKEFDSLIKKVMEMGFLSALKNHPDSFEVQRILKAVISAEQIVELIDMLASQNKDKE</sequence>
<protein>
    <recommendedName>
        <fullName evidence="3">DUF4194 domain-containing protein</fullName>
    </recommendedName>
</protein>
<proteinExistence type="predicted"/>
<dbReference type="Pfam" id="PF13835">
    <property type="entry name" value="DUF4194"/>
    <property type="match status" value="1"/>
</dbReference>
<name>A0AAJ3VPP2_9VIBR</name>
<organism evidence="1 2">
    <name type="scientific">Vibrio breoganii</name>
    <dbReference type="NCBI Taxonomy" id="553239"/>
    <lineage>
        <taxon>Bacteria</taxon>
        <taxon>Pseudomonadati</taxon>
        <taxon>Pseudomonadota</taxon>
        <taxon>Gammaproteobacteria</taxon>
        <taxon>Vibrionales</taxon>
        <taxon>Vibrionaceae</taxon>
        <taxon>Vibrio</taxon>
    </lineage>
</organism>
<dbReference type="AlphaFoldDB" id="A0AAJ3VPP2"/>
<dbReference type="KEGG" id="vbr:A6E01_17320"/>
<gene>
    <name evidence="1" type="ORF">A6E01_17320</name>
</gene>
<evidence type="ECO:0000313" key="1">
    <source>
        <dbReference type="EMBL" id="ANO34942.1"/>
    </source>
</evidence>
<accession>A0AAJ3VPP2</accession>
<reference evidence="1 2" key="1">
    <citation type="submission" date="2016-06" db="EMBL/GenBank/DDBJ databases">
        <title>Adaptive Radiation by Waves of Gene Transfer Leads to Fine-Scale Resource Partitioning in Marine Microbes.</title>
        <authorList>
            <person name="Hehemann J.-H."/>
            <person name="Arevalo P."/>
            <person name="Datta M.S."/>
            <person name="Yu X."/>
            <person name="Corzett C."/>
            <person name="Henschel A."/>
            <person name="Preheim S.P."/>
            <person name="Timberlake S."/>
            <person name="Alm E.J."/>
            <person name="Polz M.F."/>
        </authorList>
    </citation>
    <scope>NUCLEOTIDE SEQUENCE [LARGE SCALE GENOMIC DNA]</scope>
    <source>
        <strain evidence="1 2">FF50</strain>
    </source>
</reference>
<dbReference type="RefSeq" id="WP_017242626.1">
    <property type="nucleotide sequence ID" value="NZ_CP016178.1"/>
</dbReference>
<evidence type="ECO:0008006" key="3">
    <source>
        <dbReference type="Google" id="ProtNLM"/>
    </source>
</evidence>
<dbReference type="EMBL" id="CP016178">
    <property type="protein sequence ID" value="ANO34942.1"/>
    <property type="molecule type" value="Genomic_DNA"/>
</dbReference>
<evidence type="ECO:0000313" key="2">
    <source>
        <dbReference type="Proteomes" id="UP000092018"/>
    </source>
</evidence>
<dbReference type="Proteomes" id="UP000092018">
    <property type="component" value="Chromosome 2"/>
</dbReference>